<comment type="caution">
    <text evidence="2">The sequence shown here is derived from an EMBL/GenBank/DDBJ whole genome shotgun (WGS) entry which is preliminary data.</text>
</comment>
<keyword evidence="1" id="KW-0812">Transmembrane</keyword>
<evidence type="ECO:0000313" key="3">
    <source>
        <dbReference type="Proteomes" id="UP000004259"/>
    </source>
</evidence>
<keyword evidence="3" id="KW-1185">Reference proteome</keyword>
<sequence length="82" mass="9243">MSPRICGETYNDNLFVVLSFYALIISYFAPNVNTSAIALVLMSVALFYKSMYISTKYTQANQNTAKISSFAKYAVPFRSIDF</sequence>
<evidence type="ECO:0000313" key="2">
    <source>
        <dbReference type="EMBL" id="EGC03890.1"/>
    </source>
</evidence>
<reference evidence="2 3" key="1">
    <citation type="submission" date="2011-02" db="EMBL/GenBank/DDBJ databases">
        <authorList>
            <person name="Nelson K.E."/>
            <person name="Sutton G."/>
            <person name="Torralba M."/>
            <person name="Durkin S."/>
            <person name="Harkins D."/>
            <person name="Montgomery R."/>
            <person name="Ziemer C."/>
            <person name="Klaassens E."/>
            <person name="Ocuiv P."/>
            <person name="Morrison M."/>
        </authorList>
    </citation>
    <scope>NUCLEOTIDE SEQUENCE [LARGE SCALE GENOMIC DNA]</scope>
    <source>
        <strain evidence="2 3">8</strain>
    </source>
</reference>
<accession>E9SA75</accession>
<dbReference type="AlphaFoldDB" id="E9SA75"/>
<proteinExistence type="predicted"/>
<evidence type="ECO:0000256" key="1">
    <source>
        <dbReference type="SAM" id="Phobius"/>
    </source>
</evidence>
<dbReference type="EMBL" id="ADKM02000050">
    <property type="protein sequence ID" value="EGC03890.1"/>
    <property type="molecule type" value="Genomic_DNA"/>
</dbReference>
<dbReference type="Proteomes" id="UP000004259">
    <property type="component" value="Unassembled WGS sequence"/>
</dbReference>
<protein>
    <submittedName>
        <fullName evidence="2">Uncharacterized protein</fullName>
    </submittedName>
</protein>
<feature type="transmembrane region" description="Helical" evidence="1">
    <location>
        <begin position="20"/>
        <end position="48"/>
    </location>
</feature>
<keyword evidence="1" id="KW-1133">Transmembrane helix</keyword>
<keyword evidence="1" id="KW-0472">Membrane</keyword>
<gene>
    <name evidence="2" type="ORF">CUS_6526</name>
</gene>
<dbReference type="STRING" id="246199.CUS_6526"/>
<organism evidence="2 3">
    <name type="scientific">Ruminococcus albus 8</name>
    <dbReference type="NCBI Taxonomy" id="246199"/>
    <lineage>
        <taxon>Bacteria</taxon>
        <taxon>Bacillati</taxon>
        <taxon>Bacillota</taxon>
        <taxon>Clostridia</taxon>
        <taxon>Eubacteriales</taxon>
        <taxon>Oscillospiraceae</taxon>
        <taxon>Ruminococcus</taxon>
    </lineage>
</organism>
<name>E9SA75_RUMAL</name>